<gene>
    <name evidence="1" type="ORF">J8F10_12670</name>
</gene>
<accession>A0ABS5BQZ5</accession>
<organism evidence="1 2">
    <name type="scientific">Gemmata palustris</name>
    <dbReference type="NCBI Taxonomy" id="2822762"/>
    <lineage>
        <taxon>Bacteria</taxon>
        <taxon>Pseudomonadati</taxon>
        <taxon>Planctomycetota</taxon>
        <taxon>Planctomycetia</taxon>
        <taxon>Gemmatales</taxon>
        <taxon>Gemmataceae</taxon>
        <taxon>Gemmata</taxon>
    </lineage>
</organism>
<proteinExistence type="predicted"/>
<keyword evidence="2" id="KW-1185">Reference proteome</keyword>
<sequence length="91" mass="9779">MVVALDVAVGLVRDIIPNPFRPVAFAPPWRTSTAVTLASQMYESRDFDVMSILADALQDAGCDNGDVLSHCRGPGPHVKGCWVVDLVLGKE</sequence>
<comment type="caution">
    <text evidence="1">The sequence shown here is derived from an EMBL/GenBank/DDBJ whole genome shotgun (WGS) entry which is preliminary data.</text>
</comment>
<evidence type="ECO:0000313" key="2">
    <source>
        <dbReference type="Proteomes" id="UP000676565"/>
    </source>
</evidence>
<protein>
    <recommendedName>
        <fullName evidence="3">SMI1/KNR4 family protein</fullName>
    </recommendedName>
</protein>
<name>A0ABS5BQZ5_9BACT</name>
<reference evidence="1 2" key="1">
    <citation type="submission" date="2021-04" db="EMBL/GenBank/DDBJ databases">
        <authorList>
            <person name="Ivanova A."/>
        </authorList>
    </citation>
    <scope>NUCLEOTIDE SEQUENCE [LARGE SCALE GENOMIC DNA]</scope>
    <source>
        <strain evidence="1 2">G18</strain>
    </source>
</reference>
<dbReference type="EMBL" id="JAGKQQ010000001">
    <property type="protein sequence ID" value="MBP3956136.1"/>
    <property type="molecule type" value="Genomic_DNA"/>
</dbReference>
<evidence type="ECO:0000313" key="1">
    <source>
        <dbReference type="EMBL" id="MBP3956136.1"/>
    </source>
</evidence>
<evidence type="ECO:0008006" key="3">
    <source>
        <dbReference type="Google" id="ProtNLM"/>
    </source>
</evidence>
<dbReference type="Proteomes" id="UP000676565">
    <property type="component" value="Unassembled WGS sequence"/>
</dbReference>